<feature type="transmembrane region" description="Helical" evidence="8">
    <location>
        <begin position="472"/>
        <end position="495"/>
    </location>
</feature>
<dbReference type="GO" id="GO:0055085">
    <property type="term" value="P:transmembrane transport"/>
    <property type="evidence" value="ECO:0007669"/>
    <property type="project" value="InterPro"/>
</dbReference>
<dbReference type="AlphaFoldDB" id="A0A0B6TMC0"/>
<keyword evidence="4" id="KW-0997">Cell inner membrane</keyword>
<feature type="transmembrane region" description="Helical" evidence="8">
    <location>
        <begin position="370"/>
        <end position="387"/>
    </location>
</feature>
<accession>A0A0B6TMC0</accession>
<dbReference type="PANTHER" id="PTHR43357:SF3">
    <property type="entry name" value="FE(3+)-TRANSPORT SYSTEM PERMEASE PROTEIN FBPB 2"/>
    <property type="match status" value="1"/>
</dbReference>
<name>A0A0B6TMC0_9CORY</name>
<feature type="transmembrane region" description="Helical" evidence="8">
    <location>
        <begin position="86"/>
        <end position="107"/>
    </location>
</feature>
<dbReference type="STRING" id="1224162.B840_07500"/>
<evidence type="ECO:0000256" key="1">
    <source>
        <dbReference type="ARBA" id="ARBA00004429"/>
    </source>
</evidence>
<keyword evidence="3" id="KW-1003">Cell membrane</keyword>
<evidence type="ECO:0000256" key="2">
    <source>
        <dbReference type="ARBA" id="ARBA00022448"/>
    </source>
</evidence>
<protein>
    <submittedName>
        <fullName evidence="10">ABC transporter permease</fullName>
    </submittedName>
</protein>
<feature type="transmembrane region" description="Helical" evidence="8">
    <location>
        <begin position="213"/>
        <end position="236"/>
    </location>
</feature>
<dbReference type="Proteomes" id="UP000031928">
    <property type="component" value="Chromosome"/>
</dbReference>
<evidence type="ECO:0000256" key="6">
    <source>
        <dbReference type="ARBA" id="ARBA00022989"/>
    </source>
</evidence>
<feature type="domain" description="ABC transmembrane type-1" evidence="9">
    <location>
        <begin position="304"/>
        <end position="494"/>
    </location>
</feature>
<dbReference type="CDD" id="cd06261">
    <property type="entry name" value="TM_PBP2"/>
    <property type="match status" value="2"/>
</dbReference>
<dbReference type="PROSITE" id="PS50928">
    <property type="entry name" value="ABC_TM1"/>
    <property type="match status" value="2"/>
</dbReference>
<organism evidence="10 11">
    <name type="scientific">Corynebacterium marinum DSM 44953</name>
    <dbReference type="NCBI Taxonomy" id="1224162"/>
    <lineage>
        <taxon>Bacteria</taxon>
        <taxon>Bacillati</taxon>
        <taxon>Actinomycetota</taxon>
        <taxon>Actinomycetes</taxon>
        <taxon>Mycobacteriales</taxon>
        <taxon>Corynebacteriaceae</taxon>
        <taxon>Corynebacterium</taxon>
    </lineage>
</organism>
<evidence type="ECO:0000256" key="3">
    <source>
        <dbReference type="ARBA" id="ARBA00022475"/>
    </source>
</evidence>
<dbReference type="InterPro" id="IPR000515">
    <property type="entry name" value="MetI-like"/>
</dbReference>
<sequence length="503" mass="52742">MRQPSPAVVFPALLAAAAVATPLAFLLRELVDAPPEAVARAFSRPGTWIQVLNTLKLTLAVTASALVLGVSTAFAITRLRLGGEKLWWLAATLPLAVPSYVAGIAWVDLTPLRGFTGSWLVLVLATTPYVTLPAAAAFRRADRSYEHVARTLGYGPVRSFATMTLPQIAPAAGAGALLVALYSIAEFGVVAIMRYSTLTTAVQQAFSGSFNRSLAVVLSVILVAMALVAVVGERIVRRPVVTTRTGDDANAPIVLPGWARAAVSAALAAVFIAAVMVPLTAFLLRLGLSVAENEVEWARMFRAAGATLALGFGGAFIATVMALPISILAARHRGRVVGSLETVTFLGHGLPGIVIGLSMVYFALAFAPGLYQTTTLLVIAYGIMFVPKAMGSARSAIAQVPTSYEDVARTLGRSPRQVWAEVTAKIAWPGITAGALIVAVTIMKELPATLMMRPIGTDTLATRLWQLTDIQAYGAAAPYALLLIAAATIPALALARSPEGQPR</sequence>
<dbReference type="Gene3D" id="1.10.3720.10">
    <property type="entry name" value="MetI-like"/>
    <property type="match status" value="2"/>
</dbReference>
<dbReference type="OrthoDB" id="5100908at2"/>
<feature type="domain" description="ABC transmembrane type-1" evidence="9">
    <location>
        <begin position="51"/>
        <end position="231"/>
    </location>
</feature>
<feature type="transmembrane region" description="Helical" evidence="8">
    <location>
        <begin position="57"/>
        <end position="79"/>
    </location>
</feature>
<keyword evidence="2 8" id="KW-0813">Transport</keyword>
<dbReference type="KEGG" id="cmq:B840_07500"/>
<feature type="transmembrane region" description="Helical" evidence="8">
    <location>
        <begin position="119"/>
        <end position="138"/>
    </location>
</feature>
<evidence type="ECO:0000256" key="4">
    <source>
        <dbReference type="ARBA" id="ARBA00022519"/>
    </source>
</evidence>
<proteinExistence type="inferred from homology"/>
<evidence type="ECO:0000313" key="11">
    <source>
        <dbReference type="Proteomes" id="UP000031928"/>
    </source>
</evidence>
<keyword evidence="11" id="KW-1185">Reference proteome</keyword>
<reference evidence="10 11" key="1">
    <citation type="submission" date="2014-05" db="EMBL/GenBank/DDBJ databases">
        <title>Complete genome sequence of Corynebacterium marinum DSM 44953.</title>
        <authorList>
            <person name="Schaffert L."/>
            <person name="Albersmeier A."/>
            <person name="Kalinowski J."/>
            <person name="Ruckert C."/>
        </authorList>
    </citation>
    <scope>NUCLEOTIDE SEQUENCE [LARGE SCALE GENOMIC DNA]</scope>
    <source>
        <strain evidence="10 11">DSM 44953</strain>
    </source>
</reference>
<dbReference type="InterPro" id="IPR035906">
    <property type="entry name" value="MetI-like_sf"/>
</dbReference>
<feature type="transmembrane region" description="Helical" evidence="8">
    <location>
        <begin position="168"/>
        <end position="193"/>
    </location>
</feature>
<keyword evidence="5 8" id="KW-0812">Transmembrane</keyword>
<keyword evidence="7 8" id="KW-0472">Membrane</keyword>
<dbReference type="EMBL" id="CP007790">
    <property type="protein sequence ID" value="AJK69098.1"/>
    <property type="molecule type" value="Genomic_DNA"/>
</dbReference>
<comment type="subcellular location">
    <subcellularLocation>
        <location evidence="1">Cell inner membrane</location>
        <topology evidence="1">Multi-pass membrane protein</topology>
    </subcellularLocation>
    <subcellularLocation>
        <location evidence="8">Cell membrane</location>
        <topology evidence="8">Multi-pass membrane protein</topology>
    </subcellularLocation>
</comment>
<dbReference type="PANTHER" id="PTHR43357">
    <property type="entry name" value="INNER MEMBRANE ABC TRANSPORTER PERMEASE PROTEIN YDCV"/>
    <property type="match status" value="1"/>
</dbReference>
<dbReference type="SUPFAM" id="SSF161098">
    <property type="entry name" value="MetI-like"/>
    <property type="match status" value="2"/>
</dbReference>
<evidence type="ECO:0000313" key="10">
    <source>
        <dbReference type="EMBL" id="AJK69098.1"/>
    </source>
</evidence>
<keyword evidence="6 8" id="KW-1133">Transmembrane helix</keyword>
<feature type="transmembrane region" description="Helical" evidence="8">
    <location>
        <begin position="342"/>
        <end position="364"/>
    </location>
</feature>
<evidence type="ECO:0000259" key="9">
    <source>
        <dbReference type="PROSITE" id="PS50928"/>
    </source>
</evidence>
<dbReference type="HOGENOM" id="CLU_021838_0_0_11"/>
<evidence type="ECO:0000256" key="5">
    <source>
        <dbReference type="ARBA" id="ARBA00022692"/>
    </source>
</evidence>
<feature type="transmembrane region" description="Helical" evidence="8">
    <location>
        <begin position="426"/>
        <end position="443"/>
    </location>
</feature>
<feature type="transmembrane region" description="Helical" evidence="8">
    <location>
        <begin position="304"/>
        <end position="330"/>
    </location>
</feature>
<comment type="similarity">
    <text evidence="8">Belongs to the binding-protein-dependent transport system permease family.</text>
</comment>
<dbReference type="GO" id="GO:0005886">
    <property type="term" value="C:plasma membrane"/>
    <property type="evidence" value="ECO:0007669"/>
    <property type="project" value="UniProtKB-SubCell"/>
</dbReference>
<dbReference type="Pfam" id="PF00528">
    <property type="entry name" value="BPD_transp_1"/>
    <property type="match status" value="2"/>
</dbReference>
<evidence type="ECO:0000256" key="7">
    <source>
        <dbReference type="ARBA" id="ARBA00023136"/>
    </source>
</evidence>
<feature type="transmembrane region" description="Helical" evidence="8">
    <location>
        <begin position="257"/>
        <end position="284"/>
    </location>
</feature>
<gene>
    <name evidence="10" type="ORF">B840_07500</name>
</gene>
<evidence type="ECO:0000256" key="8">
    <source>
        <dbReference type="RuleBase" id="RU363032"/>
    </source>
</evidence>
<dbReference type="RefSeq" id="WP_042621616.1">
    <property type="nucleotide sequence ID" value="NZ_CP007790.1"/>
</dbReference>